<reference evidence="3" key="1">
    <citation type="journal article" date="2020" name="Nature">
        <title>Giant virus diversity and host interactions through global metagenomics.</title>
        <authorList>
            <person name="Schulz F."/>
            <person name="Roux S."/>
            <person name="Paez-Espino D."/>
            <person name="Jungbluth S."/>
            <person name="Walsh D.A."/>
            <person name="Denef V.J."/>
            <person name="McMahon K.D."/>
            <person name="Konstantinidis K.T."/>
            <person name="Eloe-Fadrosh E.A."/>
            <person name="Kyrpides N.C."/>
            <person name="Woyke T."/>
        </authorList>
    </citation>
    <scope>NUCLEOTIDE SEQUENCE</scope>
    <source>
        <strain evidence="3">GVMAG-M-3300009151-35</strain>
    </source>
</reference>
<feature type="transmembrane region" description="Helical" evidence="1">
    <location>
        <begin position="40"/>
        <end position="57"/>
    </location>
</feature>
<evidence type="ECO:0000313" key="3">
    <source>
        <dbReference type="EMBL" id="QHT30645.1"/>
    </source>
</evidence>
<evidence type="ECO:0000256" key="1">
    <source>
        <dbReference type="SAM" id="Phobius"/>
    </source>
</evidence>
<dbReference type="AlphaFoldDB" id="A0A6C0ETN8"/>
<dbReference type="Pfam" id="PF19066">
    <property type="entry name" value="P9_TM"/>
    <property type="match status" value="1"/>
</dbReference>
<dbReference type="InterPro" id="IPR043915">
    <property type="entry name" value="P9_TM"/>
</dbReference>
<name>A0A6C0ETN8_9ZZZZ</name>
<organism evidence="3">
    <name type="scientific">viral metagenome</name>
    <dbReference type="NCBI Taxonomy" id="1070528"/>
    <lineage>
        <taxon>unclassified sequences</taxon>
        <taxon>metagenomes</taxon>
        <taxon>organismal metagenomes</taxon>
    </lineage>
</organism>
<keyword evidence="1" id="KW-1133">Transmembrane helix</keyword>
<dbReference type="EMBL" id="MN738904">
    <property type="protein sequence ID" value="QHT30645.1"/>
    <property type="molecule type" value="Genomic_DNA"/>
</dbReference>
<keyword evidence="1" id="KW-0472">Membrane</keyword>
<feature type="domain" description="Minor capsid protein P9 transmembrane helices" evidence="2">
    <location>
        <begin position="3"/>
        <end position="55"/>
    </location>
</feature>
<keyword evidence="1" id="KW-0812">Transmembrane</keyword>
<feature type="transmembrane region" description="Helical" evidence="1">
    <location>
        <begin position="17"/>
        <end position="34"/>
    </location>
</feature>
<accession>A0A6C0ETN8</accession>
<sequence length="184" mass="21926">MMINFLPLINMSFKEKLLAIVNLIIFLSVIFSLIFKNVIFILLGIILLIFIFYIYLYDEKIKIDTNETLSNRNLAIYDNKICSKPSINNPFMNPSIIDYNNNNNNIKACPFNKELINENINTFFKQNVYKDINDIYERNFSERQFYTVPSTTIPNDRQSYEKWLYYRDKTCKENNGIQCYNNII</sequence>
<protein>
    <recommendedName>
        <fullName evidence="2">Minor capsid protein P9 transmembrane helices domain-containing protein</fullName>
    </recommendedName>
</protein>
<evidence type="ECO:0000259" key="2">
    <source>
        <dbReference type="Pfam" id="PF19066"/>
    </source>
</evidence>
<proteinExistence type="predicted"/>